<dbReference type="PANTHER" id="PTHR37550:SF3">
    <property type="entry name" value="ANTITOXIN VAPB1"/>
    <property type="match status" value="1"/>
</dbReference>
<dbReference type="EMBL" id="JPRD01000015">
    <property type="protein sequence ID" value="KIF53092.1"/>
    <property type="molecule type" value="Genomic_DNA"/>
</dbReference>
<reference evidence="1 2" key="1">
    <citation type="submission" date="2014-07" db="EMBL/GenBank/DDBJ databases">
        <title>Unique and conserved regions in Vibrio harveyi and related species in comparison with the shrimp pathogen Vibrio harveyi CAIM 1792.</title>
        <authorList>
            <person name="Espinoza-Valles I."/>
            <person name="Vora G."/>
            <person name="Leekitcharoenphon P."/>
            <person name="Ussery D."/>
            <person name="Hoj L."/>
            <person name="Gomez-Gil B."/>
        </authorList>
    </citation>
    <scope>NUCLEOTIDE SEQUENCE [LARGE SCALE GENOMIC DNA]</scope>
    <source>
        <strain evidence="2">CAIM 1854 / LMG 25443</strain>
    </source>
</reference>
<dbReference type="Proteomes" id="UP000031586">
    <property type="component" value="Unassembled WGS sequence"/>
</dbReference>
<organism evidence="1 2">
    <name type="scientific">Vibrio owensii CAIM 1854 = LMG 25443</name>
    <dbReference type="NCBI Taxonomy" id="1229493"/>
    <lineage>
        <taxon>Bacteria</taxon>
        <taxon>Pseudomonadati</taxon>
        <taxon>Pseudomonadota</taxon>
        <taxon>Gammaproteobacteria</taxon>
        <taxon>Vibrionales</taxon>
        <taxon>Vibrionaceae</taxon>
        <taxon>Vibrio</taxon>
    </lineage>
</organism>
<gene>
    <name evidence="1" type="ORF">H735_09100</name>
</gene>
<dbReference type="RefSeq" id="WP_020194263.1">
    <property type="nucleotide sequence ID" value="NZ_BAOH01000005.1"/>
</dbReference>
<evidence type="ECO:0000313" key="2">
    <source>
        <dbReference type="Proteomes" id="UP000031586"/>
    </source>
</evidence>
<dbReference type="PANTHER" id="PTHR37550">
    <property type="entry name" value="ANTITOXIN VAPB1"/>
    <property type="match status" value="1"/>
</dbReference>
<dbReference type="AlphaFoldDB" id="A0A0C1W9S3"/>
<dbReference type="InterPro" id="IPR051734">
    <property type="entry name" value="VapB_TA_antitoxins"/>
</dbReference>
<comment type="caution">
    <text evidence="1">The sequence shown here is derived from an EMBL/GenBank/DDBJ whole genome shotgun (WGS) entry which is preliminary data.</text>
</comment>
<dbReference type="Gene3D" id="2.10.260.10">
    <property type="match status" value="1"/>
</dbReference>
<protein>
    <submittedName>
        <fullName evidence="1">Antitoxin</fullName>
    </submittedName>
</protein>
<accession>A0A0C1W9S3</accession>
<sequence length="77" mass="8848">MVQATVFVNNRSQAVRLPAETRFPEEVKKVSVRVVGKERILAPIENTWDSFFLSDQSVSDDFLTERASQEQSEREAF</sequence>
<dbReference type="InterPro" id="IPR037914">
    <property type="entry name" value="SpoVT-AbrB_sf"/>
</dbReference>
<dbReference type="PATRIC" id="fig|1229493.5.peg.903"/>
<proteinExistence type="predicted"/>
<name>A0A0C1W9S3_9VIBR</name>
<dbReference type="InterPro" id="IPR047976">
    <property type="entry name" value="Anti_VapB2-like"/>
</dbReference>
<dbReference type="NCBIfam" id="NF040493">
    <property type="entry name" value="TA_anti_VapB"/>
    <property type="match status" value="1"/>
</dbReference>
<dbReference type="SUPFAM" id="SSF89447">
    <property type="entry name" value="AbrB/MazE/MraZ-like"/>
    <property type="match status" value="1"/>
</dbReference>
<evidence type="ECO:0000313" key="1">
    <source>
        <dbReference type="EMBL" id="KIF53092.1"/>
    </source>
</evidence>